<organism evidence="7 8">
    <name type="scientific">Arcicella aquatica</name>
    <dbReference type="NCBI Taxonomy" id="217141"/>
    <lineage>
        <taxon>Bacteria</taxon>
        <taxon>Pseudomonadati</taxon>
        <taxon>Bacteroidota</taxon>
        <taxon>Cytophagia</taxon>
        <taxon>Cytophagales</taxon>
        <taxon>Flectobacillaceae</taxon>
        <taxon>Arcicella</taxon>
    </lineage>
</organism>
<keyword evidence="8" id="KW-1185">Reference proteome</keyword>
<proteinExistence type="predicted"/>
<dbReference type="Pfam" id="PF04357">
    <property type="entry name" value="TamB"/>
    <property type="match status" value="1"/>
</dbReference>
<protein>
    <submittedName>
        <fullName evidence="7">Translocation/assembly module TamB domain-containing protein</fullName>
    </submittedName>
</protein>
<feature type="domain" description="Translocation and assembly module TamB C-terminal" evidence="6">
    <location>
        <begin position="1181"/>
        <end position="1615"/>
    </location>
</feature>
<reference evidence="7 8" key="1">
    <citation type="submission" date="2023-12" db="EMBL/GenBank/DDBJ databases">
        <title>Novel species of the genus Arcicella isolated from rivers.</title>
        <authorList>
            <person name="Lu H."/>
        </authorList>
    </citation>
    <scope>NUCLEOTIDE SEQUENCE [LARGE SCALE GENOMIC DNA]</scope>
    <source>
        <strain evidence="7 8">LMG 21963</strain>
    </source>
</reference>
<feature type="transmembrane region" description="Helical" evidence="5">
    <location>
        <begin position="7"/>
        <end position="26"/>
    </location>
</feature>
<evidence type="ECO:0000256" key="5">
    <source>
        <dbReference type="SAM" id="Phobius"/>
    </source>
</evidence>
<dbReference type="RefSeq" id="WP_323250132.1">
    <property type="nucleotide sequence ID" value="NZ_JAYFUL010000020.1"/>
</dbReference>
<accession>A0ABU5QNZ5</accession>
<evidence type="ECO:0000256" key="2">
    <source>
        <dbReference type="ARBA" id="ARBA00022692"/>
    </source>
</evidence>
<evidence type="ECO:0000256" key="1">
    <source>
        <dbReference type="ARBA" id="ARBA00004167"/>
    </source>
</evidence>
<dbReference type="InterPro" id="IPR007452">
    <property type="entry name" value="TamB_C"/>
</dbReference>
<keyword evidence="2 5" id="KW-0812">Transmembrane</keyword>
<gene>
    <name evidence="7" type="ORF">VB264_13450</name>
</gene>
<sequence length="1650" mass="183074">MKQFLKIAGIILLSLVLVLISLFLYFRTPAGELFLTEKVVYYLQKKLKKPFTIKRISYSLPDWIALEGVYLPDDKNDTLIYGNKIHVDIDMLALLSNKVSINKLELENININIKRTLPDTAFNFNYILKAFASTDNSVTVDTTATKSTPFDYYLTNILLNKVRVSYLDDVTGVDAKVRLDNVETSFKDINPTNSQYHLDKLALNGGNLSLRLYQALPKKSPPEPTSASDTLDLAFGEFDARNFQWNIVEESAGLVNTVKLGALNVKGDKVYLAGEQVHLKSVNLYNTDAKVSFLKKAKKAKTPVKADSTAPSNWKVLVDKIIFDNNNIEYQDQNQVALKKGLDPNNLKINNLKMNAERFYFSPDNISGWLYSSSFKEKSGFELQRFQTDFAYTNRQAFLKKLYIKTPNTIIRDELSLSYASFDQLSKNIGASKIKLSLKNSQVAFQDILLLMPEFAKMPPFKGNEKALVKVDGLATGYVNNLNISKFSLTGFGQGRANVQGTITGLPDVNKVALKLNIKEVSLTKSDILKLAPANTIPNSIELPNKVNLIGTINGKIQNLAINAKVITDMGAAAFNGKLVNITADKNQQYEGTMSLTAFEVGKFIKQTENVGKLTLNAKVKGRGLDLKTMNTAIEGSIQEAEIKGYNYKNLVFESTIAQQIAQLKAHITDPNITLRIDSKVDLSKEFPGIQGNIAISELNLKPLGFYADNIGIHGNIDVDMPSTDPNNPSGKITINEATLFQDGKPIKIENTILTAQNTPTGKRFDIQAPFLKATVKGDFNYLQLSDIFLTNINRYFTIPDIAYKPITEPYNVSIEAKVVKHPLFKAFVPGLTRLDTVRLSAMLNNKADTVMKISLVSPNLEYDTIKVSNFRANVYANVQTLTYQAGLSGVEMSAFRLRKTFLNGTVANNTATFKAIFKDSIDQNRNEVAGLVQNADNQYKIRLVKGGLKLNYKDWAVDSTGFIQYGKAGLLINNFQIEQEKQRLLVTSTTSEPNGPINVTAENFRIENFVTLFVPDSTMASGKIDGKILLSNYMVSPSFTGDVKVTDFFFQKTSIGNLDINVFNETAEKITAKATLVNANNDLQITGNYFLNNENPFDLRLEIRKLGAETVQAFSFGQLKQAKGWLQGQATIKGSTTNPQIVGDLGFNNVGFNVSQLGSRFLVDKQQLFFEGTTIRLKQFTMSDTLNQPLKIDGTVSLADIPNVKYDLTVDTKNFMVLNSNRKDNDFFYGTGFVDAHLAIQGISSAAKIEGDIKVREKSNISVIVPTSLDEQSESEGVVIFVDHNNEALAKEDTAQLSVVNDFFSEMSLNIEADDKSEFTIVVDELNGDNLKVKGNARLNVGIGPDGQPFILGSYDLTEGSYGLTFEVLKRQFTIQKGSSIIWSGDPMNADVNITAIYTTETAPLDLMSNETEDVARFRQKVQFDVLLTMAGRLTKPDITFKIRPSETQKLVSSTVISDIQARLNKLDANEVNKQVFALLILNRFFSEKSSDFFSSSGGGSGTEALARQSVSKLLSDQLDQLASDLIKGVDLDVNLSSTQDFYGGKSSARTDLSLGLSKAFFNDKIQIKVGRNFELENQTNISRGSSEVFDNLLVNYKLTNDGRYLFKAFRKNQFQSVLDGFVVETGIGFTITIEYGTFNEIFNKSKSK</sequence>
<name>A0ABU5QNZ5_9BACT</name>
<comment type="caution">
    <text evidence="7">The sequence shown here is derived from an EMBL/GenBank/DDBJ whole genome shotgun (WGS) entry which is preliminary data.</text>
</comment>
<dbReference type="PANTHER" id="PTHR36985:SF1">
    <property type="entry name" value="TRANSLOCATION AND ASSEMBLY MODULE SUBUNIT TAMB"/>
    <property type="match status" value="1"/>
</dbReference>
<evidence type="ECO:0000259" key="6">
    <source>
        <dbReference type="Pfam" id="PF04357"/>
    </source>
</evidence>
<evidence type="ECO:0000256" key="3">
    <source>
        <dbReference type="ARBA" id="ARBA00022989"/>
    </source>
</evidence>
<evidence type="ECO:0000313" key="7">
    <source>
        <dbReference type="EMBL" id="MEA5258796.1"/>
    </source>
</evidence>
<comment type="subcellular location">
    <subcellularLocation>
        <location evidence="1">Membrane</location>
        <topology evidence="1">Single-pass membrane protein</topology>
    </subcellularLocation>
</comment>
<evidence type="ECO:0000256" key="4">
    <source>
        <dbReference type="ARBA" id="ARBA00023136"/>
    </source>
</evidence>
<keyword evidence="4 5" id="KW-0472">Membrane</keyword>
<dbReference type="PANTHER" id="PTHR36985">
    <property type="entry name" value="TRANSLOCATION AND ASSEMBLY MODULE SUBUNIT TAMB"/>
    <property type="match status" value="1"/>
</dbReference>
<evidence type="ECO:0000313" key="8">
    <source>
        <dbReference type="Proteomes" id="UP001304671"/>
    </source>
</evidence>
<keyword evidence="3 5" id="KW-1133">Transmembrane helix</keyword>
<dbReference type="EMBL" id="JAYFUL010000020">
    <property type="protein sequence ID" value="MEA5258796.1"/>
    <property type="molecule type" value="Genomic_DNA"/>
</dbReference>
<dbReference type="Proteomes" id="UP001304671">
    <property type="component" value="Unassembled WGS sequence"/>
</dbReference>